<dbReference type="InterPro" id="IPR036412">
    <property type="entry name" value="HAD-like_sf"/>
</dbReference>
<dbReference type="Gene3D" id="3.40.50.1000">
    <property type="entry name" value="HAD superfamily/HAD-like"/>
    <property type="match status" value="1"/>
</dbReference>
<protein>
    <submittedName>
        <fullName evidence="2">HAD family hydrolase</fullName>
    </submittedName>
</protein>
<dbReference type="Proteomes" id="UP000603434">
    <property type="component" value="Unassembled WGS sequence"/>
</dbReference>
<evidence type="ECO:0000256" key="1">
    <source>
        <dbReference type="SAM" id="MobiDB-lite"/>
    </source>
</evidence>
<proteinExistence type="predicted"/>
<dbReference type="InterPro" id="IPR023214">
    <property type="entry name" value="HAD_sf"/>
</dbReference>
<feature type="region of interest" description="Disordered" evidence="1">
    <location>
        <begin position="288"/>
        <end position="312"/>
    </location>
</feature>
<dbReference type="SFLD" id="SFLDS00003">
    <property type="entry name" value="Haloacid_Dehalogenase"/>
    <property type="match status" value="1"/>
</dbReference>
<accession>A0A8J6NMX4</accession>
<dbReference type="EMBL" id="JACNJH010000140">
    <property type="protein sequence ID" value="MBC8361620.1"/>
    <property type="molecule type" value="Genomic_DNA"/>
</dbReference>
<name>A0A8J6NMX4_9BACT</name>
<evidence type="ECO:0000313" key="3">
    <source>
        <dbReference type="Proteomes" id="UP000603434"/>
    </source>
</evidence>
<dbReference type="AlphaFoldDB" id="A0A8J6NMX4"/>
<evidence type="ECO:0000313" key="2">
    <source>
        <dbReference type="EMBL" id="MBC8361620.1"/>
    </source>
</evidence>
<dbReference type="InterPro" id="IPR051828">
    <property type="entry name" value="HAD-like_hydrolase_domain"/>
</dbReference>
<reference evidence="2 3" key="1">
    <citation type="submission" date="2020-08" db="EMBL/GenBank/DDBJ databases">
        <title>Bridging the membrane lipid divide: bacteria of the FCB group superphylum have the potential to synthesize archaeal ether lipids.</title>
        <authorList>
            <person name="Villanueva L."/>
            <person name="Von Meijenfeldt F.A.B."/>
            <person name="Westbye A.B."/>
            <person name="Yadav S."/>
            <person name="Hopmans E.C."/>
            <person name="Dutilh B.E."/>
            <person name="Sinninghe Damste J.S."/>
        </authorList>
    </citation>
    <scope>NUCLEOTIDE SEQUENCE [LARGE SCALE GENOMIC DNA]</scope>
    <source>
        <strain evidence="2">NIOZ-UU30</strain>
    </source>
</reference>
<comment type="caution">
    <text evidence="2">The sequence shown here is derived from an EMBL/GenBank/DDBJ whole genome shotgun (WGS) entry which is preliminary data.</text>
</comment>
<organism evidence="2 3">
    <name type="scientific">Candidatus Desulfatibia profunda</name>
    <dbReference type="NCBI Taxonomy" id="2841695"/>
    <lineage>
        <taxon>Bacteria</taxon>
        <taxon>Pseudomonadati</taxon>
        <taxon>Thermodesulfobacteriota</taxon>
        <taxon>Desulfobacteria</taxon>
        <taxon>Desulfobacterales</taxon>
        <taxon>Desulfobacterales incertae sedis</taxon>
        <taxon>Candidatus Desulfatibia</taxon>
    </lineage>
</organism>
<gene>
    <name evidence="2" type="ORF">H8E23_09495</name>
</gene>
<sequence length="312" mass="35192">MLKHDLISKYIRPLSPNPTSLHASGQLKETVRCVLFDVYGTLFISASGDIGVAGQVSRQTDQLKNLLQTFGIQKAPDLILEAFFATITAEHEEQKENGVDFPEVEIDRIWMRVLKSSDLELIRAFALEFELIVNPVYPMPNLEKTLAGCKALNLLMGIISNAQFYTPALFHWFLGSHPEHLGFHPDLLFYSYRCGYAKPSAHMFQLAAENLKHMNIPAQAALYLGNDMLNDIYPAQKIGFQTALFAGDARSLRLRKDIPECSNLSADIVITDLEQLLDHIRNAGSSFSATKTQRHKIGRKRQNTQFQKTRDK</sequence>
<dbReference type="GO" id="GO:0016787">
    <property type="term" value="F:hydrolase activity"/>
    <property type="evidence" value="ECO:0007669"/>
    <property type="project" value="UniProtKB-KW"/>
</dbReference>
<dbReference type="SUPFAM" id="SSF56784">
    <property type="entry name" value="HAD-like"/>
    <property type="match status" value="1"/>
</dbReference>
<feature type="compositionally biased region" description="Polar residues" evidence="1">
    <location>
        <begin position="303"/>
        <end position="312"/>
    </location>
</feature>
<keyword evidence="2" id="KW-0378">Hydrolase</keyword>
<dbReference type="SFLD" id="SFLDG01129">
    <property type="entry name" value="C1.5:_HAD__Beta-PGM__Phosphata"/>
    <property type="match status" value="1"/>
</dbReference>
<dbReference type="PANTHER" id="PTHR46191:SF2">
    <property type="entry name" value="HALOACID DEHALOGENASE-LIKE HYDROLASE DOMAIN-CONTAINING PROTEIN 3"/>
    <property type="match status" value="1"/>
</dbReference>
<dbReference type="Pfam" id="PF00702">
    <property type="entry name" value="Hydrolase"/>
    <property type="match status" value="1"/>
</dbReference>
<feature type="compositionally biased region" description="Basic residues" evidence="1">
    <location>
        <begin position="292"/>
        <end position="302"/>
    </location>
</feature>
<dbReference type="PANTHER" id="PTHR46191">
    <property type="match status" value="1"/>
</dbReference>